<keyword evidence="2" id="KW-1185">Reference proteome</keyword>
<accession>A0A2R3J256</accession>
<name>A0A2R3J256_9PSED</name>
<evidence type="ECO:0000313" key="1">
    <source>
        <dbReference type="EMBL" id="AVK08261.1"/>
    </source>
</evidence>
<gene>
    <name evidence="1" type="ORF">CSB93_2924</name>
</gene>
<organism evidence="1 2">
    <name type="scientific">Pseudomonas paraeruginosa</name>
    <dbReference type="NCBI Taxonomy" id="2994495"/>
    <lineage>
        <taxon>Bacteria</taxon>
        <taxon>Pseudomonadati</taxon>
        <taxon>Pseudomonadota</taxon>
        <taxon>Gammaproteobacteria</taxon>
        <taxon>Pseudomonadales</taxon>
        <taxon>Pseudomonadaceae</taxon>
        <taxon>Pseudomonas</taxon>
    </lineage>
</organism>
<dbReference type="Proteomes" id="UP000238390">
    <property type="component" value="Chromosome"/>
</dbReference>
<proteinExistence type="predicted"/>
<protein>
    <submittedName>
        <fullName evidence="1">Uncharacterized protein</fullName>
    </submittedName>
</protein>
<dbReference type="AlphaFoldDB" id="A0A2R3J256"/>
<dbReference type="EMBL" id="CP027169">
    <property type="protein sequence ID" value="AVK08261.1"/>
    <property type="molecule type" value="Genomic_DNA"/>
</dbReference>
<evidence type="ECO:0000313" key="2">
    <source>
        <dbReference type="Proteomes" id="UP000238390"/>
    </source>
</evidence>
<reference evidence="1 2" key="1">
    <citation type="submission" date="2018-02" db="EMBL/GenBank/DDBJ databases">
        <title>FDA/CDC Antimicrobial Resistant Isolate Bank Genome Sequencing.</title>
        <authorList>
            <person name="Benahmed F.H."/>
            <person name="Lutgring J.D."/>
            <person name="Yoo B."/>
            <person name="Machado M."/>
            <person name="Brown A."/>
            <person name="McAllister G."/>
            <person name="Perry A."/>
            <person name="Halpin A.L."/>
            <person name="Vavikolanu K."/>
            <person name="Ott S."/>
            <person name="Zhao X."/>
            <person name="Tallon L.J."/>
            <person name="Sadzewicz L."/>
            <person name="Aluvathingal J."/>
            <person name="Nadendla S."/>
            <person name="Voskania-kordi A."/>
            <person name="Simonyan V."/>
            <person name="Patel J."/>
            <person name="Shawar R.M."/>
        </authorList>
    </citation>
    <scope>NUCLEOTIDE SEQUENCE [LARGE SCALE GENOMIC DNA]</scope>
    <source>
        <strain evidence="1 2">AR_0356</strain>
    </source>
</reference>
<sequence>MFTSIFVALPGRWPRFDPEGHIAAVVPTFFYYKSLLINKL</sequence>